<dbReference type="EMBL" id="BPLR01018929">
    <property type="protein sequence ID" value="GIZ03274.1"/>
    <property type="molecule type" value="Genomic_DNA"/>
</dbReference>
<dbReference type="Proteomes" id="UP001054945">
    <property type="component" value="Unassembled WGS sequence"/>
</dbReference>
<comment type="caution">
    <text evidence="1">The sequence shown here is derived from an EMBL/GenBank/DDBJ whole genome shotgun (WGS) entry which is preliminary data.</text>
</comment>
<sequence>MASGGKLCTNSTFLARTTDVPRLSNNLISEENGWFFDDDMEEKQKSRKAFSTSDLTPGISACHRQYVILQSKADGGSYTKRRDPLLELSGMVLQEVSIYEVLSLISSEMVMLWVIAERCGLKLSRISSLLSLISASTFPSRFINALARVINARCSRK</sequence>
<proteinExistence type="predicted"/>
<gene>
    <name evidence="1" type="ORF">CEXT_585811</name>
</gene>
<protein>
    <submittedName>
        <fullName evidence="1">Uncharacterized protein</fullName>
    </submittedName>
</protein>
<keyword evidence="2" id="KW-1185">Reference proteome</keyword>
<reference evidence="1 2" key="1">
    <citation type="submission" date="2021-06" db="EMBL/GenBank/DDBJ databases">
        <title>Caerostris extrusa draft genome.</title>
        <authorList>
            <person name="Kono N."/>
            <person name="Arakawa K."/>
        </authorList>
    </citation>
    <scope>NUCLEOTIDE SEQUENCE [LARGE SCALE GENOMIC DNA]</scope>
</reference>
<evidence type="ECO:0000313" key="2">
    <source>
        <dbReference type="Proteomes" id="UP001054945"/>
    </source>
</evidence>
<accession>A0AAV4Y8M1</accession>
<dbReference type="AlphaFoldDB" id="A0AAV4Y8M1"/>
<organism evidence="1 2">
    <name type="scientific">Caerostris extrusa</name>
    <name type="common">Bark spider</name>
    <name type="synonym">Caerostris bankana</name>
    <dbReference type="NCBI Taxonomy" id="172846"/>
    <lineage>
        <taxon>Eukaryota</taxon>
        <taxon>Metazoa</taxon>
        <taxon>Ecdysozoa</taxon>
        <taxon>Arthropoda</taxon>
        <taxon>Chelicerata</taxon>
        <taxon>Arachnida</taxon>
        <taxon>Araneae</taxon>
        <taxon>Araneomorphae</taxon>
        <taxon>Entelegynae</taxon>
        <taxon>Araneoidea</taxon>
        <taxon>Araneidae</taxon>
        <taxon>Caerostris</taxon>
    </lineage>
</organism>
<name>A0AAV4Y8M1_CAEEX</name>
<evidence type="ECO:0000313" key="1">
    <source>
        <dbReference type="EMBL" id="GIZ03274.1"/>
    </source>
</evidence>